<name>A0AAU9KVI5_9STRA</name>
<organism evidence="3 6">
    <name type="scientific">Peronospora belbahrii</name>
    <dbReference type="NCBI Taxonomy" id="622444"/>
    <lineage>
        <taxon>Eukaryota</taxon>
        <taxon>Sar</taxon>
        <taxon>Stramenopiles</taxon>
        <taxon>Oomycota</taxon>
        <taxon>Peronosporomycetes</taxon>
        <taxon>Peronosporales</taxon>
        <taxon>Peronosporaceae</taxon>
        <taxon>Peronospora</taxon>
    </lineage>
</organism>
<dbReference type="InterPro" id="IPR015908">
    <property type="entry name" value="Allantoicase_dom"/>
</dbReference>
<keyword evidence="5" id="KW-1185">Reference proteome</keyword>
<evidence type="ECO:0000313" key="4">
    <source>
        <dbReference type="EMBL" id="CAH0521462.1"/>
    </source>
</evidence>
<dbReference type="SUPFAM" id="SSF49785">
    <property type="entry name" value="Galactose-binding domain-like"/>
    <property type="match status" value="2"/>
</dbReference>
<gene>
    <name evidence="4" type="ORF">PBS001_LOCUS7914</name>
    <name evidence="3" type="ORF">PBS003_LOCUS3311</name>
</gene>
<dbReference type="Gene3D" id="2.60.120.260">
    <property type="entry name" value="Galactose-binding domain-like"/>
    <property type="match status" value="2"/>
</dbReference>
<evidence type="ECO:0000313" key="5">
    <source>
        <dbReference type="Proteomes" id="UP001158986"/>
    </source>
</evidence>
<dbReference type="InterPro" id="IPR005164">
    <property type="entry name" value="Allantoicase"/>
</dbReference>
<evidence type="ECO:0000259" key="2">
    <source>
        <dbReference type="Pfam" id="PF03561"/>
    </source>
</evidence>
<dbReference type="Pfam" id="PF03561">
    <property type="entry name" value="Allantoicase"/>
    <property type="match status" value="1"/>
</dbReference>
<evidence type="ECO:0000313" key="6">
    <source>
        <dbReference type="Proteomes" id="UP001160483"/>
    </source>
</evidence>
<proteinExistence type="inferred from homology"/>
<dbReference type="GO" id="GO:0000256">
    <property type="term" value="P:allantoin catabolic process"/>
    <property type="evidence" value="ECO:0007669"/>
    <property type="project" value="InterPro"/>
</dbReference>
<dbReference type="PANTHER" id="PTHR12045">
    <property type="entry name" value="ALLANTOICASE"/>
    <property type="match status" value="1"/>
</dbReference>
<dbReference type="InterPro" id="IPR008979">
    <property type="entry name" value="Galactose-bd-like_sf"/>
</dbReference>
<evidence type="ECO:0000256" key="1">
    <source>
        <dbReference type="ARBA" id="ARBA00009242"/>
    </source>
</evidence>
<dbReference type="PANTHER" id="PTHR12045:SF3">
    <property type="entry name" value="INACTIVE ALLANTOICASE-RELATED"/>
    <property type="match status" value="1"/>
</dbReference>
<dbReference type="EMBL" id="CAKLCB010000379">
    <property type="protein sequence ID" value="CAH0521462.1"/>
    <property type="molecule type" value="Genomic_DNA"/>
</dbReference>
<dbReference type="Proteomes" id="UP001160483">
    <property type="component" value="Unassembled WGS sequence"/>
</dbReference>
<dbReference type="AlphaFoldDB" id="A0AAU9KVI5"/>
<dbReference type="GO" id="GO:0004037">
    <property type="term" value="F:allantoicase activity"/>
    <property type="evidence" value="ECO:0007669"/>
    <property type="project" value="InterPro"/>
</dbReference>
<comment type="caution">
    <text evidence="3">The sequence shown here is derived from an EMBL/GenBank/DDBJ whole genome shotgun (WGS) entry which is preliminary data.</text>
</comment>
<evidence type="ECO:0000313" key="3">
    <source>
        <dbReference type="EMBL" id="CAH0476535.1"/>
    </source>
</evidence>
<protein>
    <recommendedName>
        <fullName evidence="2">Allantoicase domain-containing protein</fullName>
    </recommendedName>
</protein>
<sequence>MDGWESRRKRTPGHDWCVLMFGIRGVVDIVDVDTAFFTGNYAPRVSIQAADITQDYDANAADALQVLTAKATKDRSMGVSATPKELKLAEQLKSVEWTEIVPFTQLGAGYTETRHNLLRVSPSKRGPWTHIRLDIFPDGGIVRLRVFGEVVIDWKHIQVSDMLDLVSIAHGGQVIGYSDAHYGHPRNLMAPGRSKTMAGGWETAGYEHRAARYTWKGLGSAQAGMLERHTAG</sequence>
<comment type="similarity">
    <text evidence="1">Belongs to the allantoicase family.</text>
</comment>
<dbReference type="Proteomes" id="UP001158986">
    <property type="component" value="Unassembled WGS sequence"/>
</dbReference>
<feature type="domain" description="Allantoicase" evidence="2">
    <location>
        <begin position="1"/>
        <end position="150"/>
    </location>
</feature>
<dbReference type="EMBL" id="CAKKTJ010000156">
    <property type="protein sequence ID" value="CAH0476535.1"/>
    <property type="molecule type" value="Genomic_DNA"/>
</dbReference>
<accession>A0AAU9KVI5</accession>
<reference evidence="3 5" key="1">
    <citation type="submission" date="2021-11" db="EMBL/GenBank/DDBJ databases">
        <authorList>
            <person name="Islam A."/>
            <person name="Islam S."/>
            <person name="Flora M.S."/>
            <person name="Rahman M."/>
            <person name="Ziaur R.M."/>
            <person name="Epstein J.H."/>
            <person name="Hassan M."/>
            <person name="Klassen M."/>
            <person name="Woodard K."/>
            <person name="Webb A."/>
            <person name="Webby R.J."/>
            <person name="El Zowalaty M.E."/>
        </authorList>
    </citation>
    <scope>NUCLEOTIDE SEQUENCE</scope>
    <source>
        <strain evidence="4">Pbs1</strain>
        <strain evidence="3">Pbs3</strain>
    </source>
</reference>